<gene>
    <name evidence="1" type="ORF">Sradi_2432400</name>
</gene>
<evidence type="ECO:0008006" key="2">
    <source>
        <dbReference type="Google" id="ProtNLM"/>
    </source>
</evidence>
<dbReference type="AlphaFoldDB" id="A0AAW2SKD1"/>
<organism evidence="1">
    <name type="scientific">Sesamum radiatum</name>
    <name type="common">Black benniseed</name>
    <dbReference type="NCBI Taxonomy" id="300843"/>
    <lineage>
        <taxon>Eukaryota</taxon>
        <taxon>Viridiplantae</taxon>
        <taxon>Streptophyta</taxon>
        <taxon>Embryophyta</taxon>
        <taxon>Tracheophyta</taxon>
        <taxon>Spermatophyta</taxon>
        <taxon>Magnoliopsida</taxon>
        <taxon>eudicotyledons</taxon>
        <taxon>Gunneridae</taxon>
        <taxon>Pentapetalae</taxon>
        <taxon>asterids</taxon>
        <taxon>lamiids</taxon>
        <taxon>Lamiales</taxon>
        <taxon>Pedaliaceae</taxon>
        <taxon>Sesamum</taxon>
    </lineage>
</organism>
<reference evidence="1" key="1">
    <citation type="submission" date="2020-06" db="EMBL/GenBank/DDBJ databases">
        <authorList>
            <person name="Li T."/>
            <person name="Hu X."/>
            <person name="Zhang T."/>
            <person name="Song X."/>
            <person name="Zhang H."/>
            <person name="Dai N."/>
            <person name="Sheng W."/>
            <person name="Hou X."/>
            <person name="Wei L."/>
        </authorList>
    </citation>
    <scope>NUCLEOTIDE SEQUENCE</scope>
    <source>
        <strain evidence="1">G02</strain>
        <tissue evidence="1">Leaf</tissue>
    </source>
</reference>
<dbReference type="EMBL" id="JACGWJ010000010">
    <property type="protein sequence ID" value="KAL0392096.1"/>
    <property type="molecule type" value="Genomic_DNA"/>
</dbReference>
<protein>
    <recommendedName>
        <fullName evidence="2">Secreted protein</fullName>
    </recommendedName>
</protein>
<evidence type="ECO:0000313" key="1">
    <source>
        <dbReference type="EMBL" id="KAL0392096.1"/>
    </source>
</evidence>
<proteinExistence type="predicted"/>
<sequence>MRIIAHRARSASLPRVARISGVACAHSPASRPLGTLPVVCTQRSACCQDSRPQCPQSADNDYRRPRSACPLVVQPVKHRHPTVPQLANNAPCVVH</sequence>
<reference evidence="1" key="2">
    <citation type="journal article" date="2024" name="Plant">
        <title>Genomic evolution and insights into agronomic trait innovations of Sesamum species.</title>
        <authorList>
            <person name="Miao H."/>
            <person name="Wang L."/>
            <person name="Qu L."/>
            <person name="Liu H."/>
            <person name="Sun Y."/>
            <person name="Le M."/>
            <person name="Wang Q."/>
            <person name="Wei S."/>
            <person name="Zheng Y."/>
            <person name="Lin W."/>
            <person name="Duan Y."/>
            <person name="Cao H."/>
            <person name="Xiong S."/>
            <person name="Wang X."/>
            <person name="Wei L."/>
            <person name="Li C."/>
            <person name="Ma Q."/>
            <person name="Ju M."/>
            <person name="Zhao R."/>
            <person name="Li G."/>
            <person name="Mu C."/>
            <person name="Tian Q."/>
            <person name="Mei H."/>
            <person name="Zhang T."/>
            <person name="Gao T."/>
            <person name="Zhang H."/>
        </authorList>
    </citation>
    <scope>NUCLEOTIDE SEQUENCE</scope>
    <source>
        <strain evidence="1">G02</strain>
    </source>
</reference>
<comment type="caution">
    <text evidence="1">The sequence shown here is derived from an EMBL/GenBank/DDBJ whole genome shotgun (WGS) entry which is preliminary data.</text>
</comment>
<name>A0AAW2SKD1_SESRA</name>
<accession>A0AAW2SKD1</accession>